<evidence type="ECO:0000313" key="1">
    <source>
        <dbReference type="EMBL" id="RNA31340.1"/>
    </source>
</evidence>
<name>A0A3M7S6Y8_BRAPC</name>
<dbReference type="AlphaFoldDB" id="A0A3M7S6Y8"/>
<dbReference type="Proteomes" id="UP000276133">
    <property type="component" value="Unassembled WGS sequence"/>
</dbReference>
<dbReference type="EMBL" id="REGN01001953">
    <property type="protein sequence ID" value="RNA31340.1"/>
    <property type="molecule type" value="Genomic_DNA"/>
</dbReference>
<proteinExistence type="predicted"/>
<evidence type="ECO:0000313" key="2">
    <source>
        <dbReference type="Proteomes" id="UP000276133"/>
    </source>
</evidence>
<protein>
    <submittedName>
        <fullName evidence="1">Uncharacterized protein</fullName>
    </submittedName>
</protein>
<sequence>MYSHVFIRKNISLISLQLLYKASYFISELFKSHKSQIKSKSRLFFFLKYTGGQKRTTFYALSRAIETLAL</sequence>
<comment type="caution">
    <text evidence="1">The sequence shown here is derived from an EMBL/GenBank/DDBJ whole genome shotgun (WGS) entry which is preliminary data.</text>
</comment>
<reference evidence="1 2" key="1">
    <citation type="journal article" date="2018" name="Sci. Rep.">
        <title>Genomic signatures of local adaptation to the degree of environmental predictability in rotifers.</title>
        <authorList>
            <person name="Franch-Gras L."/>
            <person name="Hahn C."/>
            <person name="Garcia-Roger E.M."/>
            <person name="Carmona M.J."/>
            <person name="Serra M."/>
            <person name="Gomez A."/>
        </authorList>
    </citation>
    <scope>NUCLEOTIDE SEQUENCE [LARGE SCALE GENOMIC DNA]</scope>
    <source>
        <strain evidence="1">HYR1</strain>
    </source>
</reference>
<organism evidence="1 2">
    <name type="scientific">Brachionus plicatilis</name>
    <name type="common">Marine rotifer</name>
    <name type="synonym">Brachionus muelleri</name>
    <dbReference type="NCBI Taxonomy" id="10195"/>
    <lineage>
        <taxon>Eukaryota</taxon>
        <taxon>Metazoa</taxon>
        <taxon>Spiralia</taxon>
        <taxon>Gnathifera</taxon>
        <taxon>Rotifera</taxon>
        <taxon>Eurotatoria</taxon>
        <taxon>Monogononta</taxon>
        <taxon>Pseudotrocha</taxon>
        <taxon>Ploima</taxon>
        <taxon>Brachionidae</taxon>
        <taxon>Brachionus</taxon>
    </lineage>
</organism>
<accession>A0A3M7S6Y8</accession>
<keyword evidence="2" id="KW-1185">Reference proteome</keyword>
<gene>
    <name evidence="1" type="ORF">BpHYR1_034152</name>
</gene>